<evidence type="ECO:0000313" key="2">
    <source>
        <dbReference type="EMBL" id="EOB08317.1"/>
    </source>
</evidence>
<evidence type="ECO:0000256" key="1">
    <source>
        <dbReference type="SAM" id="MobiDB-lite"/>
    </source>
</evidence>
<proteinExistence type="predicted"/>
<organism evidence="2 3">
    <name type="scientific">Anas platyrhynchos</name>
    <name type="common">Mallard</name>
    <name type="synonym">Anas boschas</name>
    <dbReference type="NCBI Taxonomy" id="8839"/>
    <lineage>
        <taxon>Eukaryota</taxon>
        <taxon>Metazoa</taxon>
        <taxon>Chordata</taxon>
        <taxon>Craniata</taxon>
        <taxon>Vertebrata</taxon>
        <taxon>Euteleostomi</taxon>
        <taxon>Archelosauria</taxon>
        <taxon>Archosauria</taxon>
        <taxon>Dinosauria</taxon>
        <taxon>Saurischia</taxon>
        <taxon>Theropoda</taxon>
        <taxon>Coelurosauria</taxon>
        <taxon>Aves</taxon>
        <taxon>Neognathae</taxon>
        <taxon>Galloanserae</taxon>
        <taxon>Anseriformes</taxon>
        <taxon>Anatidae</taxon>
        <taxon>Anatinae</taxon>
        <taxon>Anas</taxon>
    </lineage>
</organism>
<dbReference type="AlphaFoldDB" id="R0KE58"/>
<protein>
    <submittedName>
        <fullName evidence="2">Uncharacterized protein</fullName>
    </submittedName>
</protein>
<reference evidence="3" key="1">
    <citation type="journal article" date="2013" name="Nat. Genet.">
        <title>The duck genome and transcriptome provide insight into an avian influenza virus reservoir species.</title>
        <authorList>
            <person name="Huang Y."/>
            <person name="Li Y."/>
            <person name="Burt D.W."/>
            <person name="Chen H."/>
            <person name="Zhang Y."/>
            <person name="Qian W."/>
            <person name="Kim H."/>
            <person name="Gan S."/>
            <person name="Zhao Y."/>
            <person name="Li J."/>
            <person name="Yi K."/>
            <person name="Feng H."/>
            <person name="Zhu P."/>
            <person name="Li B."/>
            <person name="Liu Q."/>
            <person name="Fairley S."/>
            <person name="Magor K.E."/>
            <person name="Du Z."/>
            <person name="Hu X."/>
            <person name="Goodman L."/>
            <person name="Tafer H."/>
            <person name="Vignal A."/>
            <person name="Lee T."/>
            <person name="Kim K.W."/>
            <person name="Sheng Z."/>
            <person name="An Y."/>
            <person name="Searle S."/>
            <person name="Herrero J."/>
            <person name="Groenen M.A."/>
            <person name="Crooijmans R.P."/>
            <person name="Faraut T."/>
            <person name="Cai Q."/>
            <person name="Webster R.G."/>
            <person name="Aldridge J.R."/>
            <person name="Warren W.C."/>
            <person name="Bartschat S."/>
            <person name="Kehr S."/>
            <person name="Marz M."/>
            <person name="Stadler P.F."/>
            <person name="Smith J."/>
            <person name="Kraus R.H."/>
            <person name="Zhao Y."/>
            <person name="Ren L."/>
            <person name="Fei J."/>
            <person name="Morisson M."/>
            <person name="Kaiser P."/>
            <person name="Griffin D.K."/>
            <person name="Rao M."/>
            <person name="Pitel F."/>
            <person name="Wang J."/>
            <person name="Li N."/>
        </authorList>
    </citation>
    <scope>NUCLEOTIDE SEQUENCE [LARGE SCALE GENOMIC DNA]</scope>
</reference>
<keyword evidence="3" id="KW-1185">Reference proteome</keyword>
<dbReference type="EMBL" id="KB742459">
    <property type="protein sequence ID" value="EOB08317.1"/>
    <property type="molecule type" value="Genomic_DNA"/>
</dbReference>
<dbReference type="Proteomes" id="UP000296049">
    <property type="component" value="Unassembled WGS sequence"/>
</dbReference>
<accession>R0KE58</accession>
<name>R0KE58_ANAPL</name>
<sequence>MAQRTGFTHRSCGTLAVVLMYLFRGETDVKILPSKFFSSLGNTVEMDAGRLPKQLLLQAAMEVVVATLPHPCTIFCTVPAQLFMGLCDEPEFSLSPLQWVKAELAHYLCTIPLLYNGKCLLALVFEMEKACRCCIYSSPSQPAHAGIAGHNCSPAASDLFELNLPSLPEALPHVDTQASSLGEEKLMQKTTGEEDACPEGSTHTAEFSSPTKKAVFCHTAEGTRISVEKIWEEILWPGAIELIQKHPQCEVTVAAKPDQTVHPVPITFSRIVLKYTCDSAVNQARYTQFNPQRAKSRKDKGTPPSFLFLSSSNMDQSSLASFLVPVNILDCRYPLMRADDVGERKSGSPVGHPEPKHSLYSGSNSRTWGSTAQCGSPATTTWAGPLAQFHDFPA</sequence>
<feature type="region of interest" description="Disordered" evidence="1">
    <location>
        <begin position="342"/>
        <end position="365"/>
    </location>
</feature>
<evidence type="ECO:0000313" key="3">
    <source>
        <dbReference type="Proteomes" id="UP000296049"/>
    </source>
</evidence>
<gene>
    <name evidence="2" type="ORF">Anapl_01507</name>
</gene>